<evidence type="ECO:0000256" key="8">
    <source>
        <dbReference type="ARBA" id="ARBA00023267"/>
    </source>
</evidence>
<dbReference type="InterPro" id="IPR011053">
    <property type="entry name" value="Single_hybrid_motif"/>
</dbReference>
<dbReference type="PANTHER" id="PTHR45266">
    <property type="entry name" value="OXALOACETATE DECARBOXYLASE ALPHA CHAIN"/>
    <property type="match status" value="1"/>
</dbReference>
<evidence type="ECO:0000256" key="4">
    <source>
        <dbReference type="ARBA" id="ARBA00022516"/>
    </source>
</evidence>
<dbReference type="Proteomes" id="UP000295783">
    <property type="component" value="Unassembled WGS sequence"/>
</dbReference>
<dbReference type="OrthoDB" id="9811735at2"/>
<evidence type="ECO:0000256" key="6">
    <source>
        <dbReference type="ARBA" id="ARBA00023098"/>
    </source>
</evidence>
<dbReference type="GO" id="GO:0003989">
    <property type="term" value="F:acetyl-CoA carboxylase activity"/>
    <property type="evidence" value="ECO:0007669"/>
    <property type="project" value="InterPro"/>
</dbReference>
<dbReference type="InterPro" id="IPR001249">
    <property type="entry name" value="AcCoA_biotinCC"/>
</dbReference>
<evidence type="ECO:0000256" key="9">
    <source>
        <dbReference type="RuleBase" id="RU364072"/>
    </source>
</evidence>
<dbReference type="UniPathway" id="UPA00094"/>
<evidence type="ECO:0000313" key="11">
    <source>
        <dbReference type="EMBL" id="TDQ80887.1"/>
    </source>
</evidence>
<name>A0A4R6WKF0_9PROT</name>
<keyword evidence="7 9" id="KW-0275">Fatty acid biosynthesis</keyword>
<dbReference type="PRINTS" id="PR01071">
    <property type="entry name" value="ACOABIOTINCC"/>
</dbReference>
<comment type="pathway">
    <text evidence="2 9">Lipid metabolism; fatty acid biosynthesis.</text>
</comment>
<keyword evidence="5 9" id="KW-0276">Fatty acid metabolism</keyword>
<gene>
    <name evidence="11" type="ORF">A8950_2756</name>
</gene>
<dbReference type="RefSeq" id="WP_133614225.1">
    <property type="nucleotide sequence ID" value="NZ_SNYW01000010.1"/>
</dbReference>
<dbReference type="InterPro" id="IPR000089">
    <property type="entry name" value="Biotin_lipoyl"/>
</dbReference>
<feature type="domain" description="Lipoyl-binding" evidence="10">
    <location>
        <begin position="67"/>
        <end position="150"/>
    </location>
</feature>
<dbReference type="InterPro" id="IPR001882">
    <property type="entry name" value="Biotin_BS"/>
</dbReference>
<reference evidence="11 12" key="1">
    <citation type="submission" date="2019-03" db="EMBL/GenBank/DDBJ databases">
        <title>Genomic Encyclopedia of Type Strains, Phase III (KMG-III): the genomes of soil and plant-associated and newly described type strains.</title>
        <authorList>
            <person name="Whitman W."/>
        </authorList>
    </citation>
    <scope>NUCLEOTIDE SEQUENCE [LARGE SCALE GENOMIC DNA]</scope>
    <source>
        <strain evidence="11 12">CGMCC 1.7660</strain>
    </source>
</reference>
<accession>A0A4R6WKF0</accession>
<dbReference type="GO" id="GO:0009317">
    <property type="term" value="C:acetyl-CoA carboxylase complex"/>
    <property type="evidence" value="ECO:0007669"/>
    <property type="project" value="InterPro"/>
</dbReference>
<evidence type="ECO:0000256" key="7">
    <source>
        <dbReference type="ARBA" id="ARBA00023160"/>
    </source>
</evidence>
<dbReference type="PANTHER" id="PTHR45266:SF3">
    <property type="entry name" value="OXALOACETATE DECARBOXYLASE ALPHA CHAIN"/>
    <property type="match status" value="1"/>
</dbReference>
<dbReference type="Pfam" id="PF00364">
    <property type="entry name" value="Biotin_lipoyl"/>
    <property type="match status" value="1"/>
</dbReference>
<keyword evidence="6 9" id="KW-0443">Lipid metabolism</keyword>
<evidence type="ECO:0000256" key="2">
    <source>
        <dbReference type="ARBA" id="ARBA00005194"/>
    </source>
</evidence>
<evidence type="ECO:0000259" key="10">
    <source>
        <dbReference type="PROSITE" id="PS50968"/>
    </source>
</evidence>
<dbReference type="InterPro" id="IPR050709">
    <property type="entry name" value="Biotin_Carboxyl_Carrier/Decarb"/>
</dbReference>
<dbReference type="Gene3D" id="2.40.50.100">
    <property type="match status" value="1"/>
</dbReference>
<proteinExistence type="predicted"/>
<evidence type="ECO:0000256" key="1">
    <source>
        <dbReference type="ARBA" id="ARBA00003761"/>
    </source>
</evidence>
<dbReference type="PROSITE" id="PS00188">
    <property type="entry name" value="BIOTIN"/>
    <property type="match status" value="1"/>
</dbReference>
<dbReference type="PROSITE" id="PS50968">
    <property type="entry name" value="BIOTINYL_LIPOYL"/>
    <property type="match status" value="1"/>
</dbReference>
<evidence type="ECO:0000313" key="12">
    <source>
        <dbReference type="Proteomes" id="UP000295783"/>
    </source>
</evidence>
<organism evidence="11 12">
    <name type="scientific">Dongia mobilis</name>
    <dbReference type="NCBI Taxonomy" id="578943"/>
    <lineage>
        <taxon>Bacteria</taxon>
        <taxon>Pseudomonadati</taxon>
        <taxon>Pseudomonadota</taxon>
        <taxon>Alphaproteobacteria</taxon>
        <taxon>Rhodospirillales</taxon>
        <taxon>Dongiaceae</taxon>
        <taxon>Dongia</taxon>
    </lineage>
</organism>
<comment type="function">
    <text evidence="1 9">This protein is a component of the acetyl coenzyme A carboxylase complex; first, biotin carboxylase catalyzes the carboxylation of the carrier protein and then the transcarboxylase transfers the carboxyl group to form malonyl-CoA.</text>
</comment>
<dbReference type="CDD" id="cd06850">
    <property type="entry name" value="biotinyl_domain"/>
    <property type="match status" value="1"/>
</dbReference>
<comment type="caution">
    <text evidence="11">The sequence shown here is derived from an EMBL/GenBank/DDBJ whole genome shotgun (WGS) entry which is preliminary data.</text>
</comment>
<evidence type="ECO:0000256" key="3">
    <source>
        <dbReference type="ARBA" id="ARBA00017562"/>
    </source>
</evidence>
<keyword evidence="12" id="KW-1185">Reference proteome</keyword>
<dbReference type="GO" id="GO:0006633">
    <property type="term" value="P:fatty acid biosynthetic process"/>
    <property type="evidence" value="ECO:0007669"/>
    <property type="project" value="UniProtKB-UniPathway"/>
</dbReference>
<evidence type="ECO:0000256" key="5">
    <source>
        <dbReference type="ARBA" id="ARBA00022832"/>
    </source>
</evidence>
<dbReference type="SUPFAM" id="SSF51230">
    <property type="entry name" value="Single hybrid motif"/>
    <property type="match status" value="1"/>
</dbReference>
<protein>
    <recommendedName>
        <fullName evidence="3 9">Biotin carboxyl carrier protein of acetyl-CoA carboxylase</fullName>
    </recommendedName>
</protein>
<keyword evidence="8 9" id="KW-0092">Biotin</keyword>
<dbReference type="FunFam" id="2.40.50.100:FF:000003">
    <property type="entry name" value="Acetyl-CoA carboxylase biotin carboxyl carrier protein"/>
    <property type="match status" value="1"/>
</dbReference>
<dbReference type="EMBL" id="SNYW01000010">
    <property type="protein sequence ID" value="TDQ80887.1"/>
    <property type="molecule type" value="Genomic_DNA"/>
</dbReference>
<dbReference type="AlphaFoldDB" id="A0A4R6WKF0"/>
<keyword evidence="4 9" id="KW-0444">Lipid biosynthesis</keyword>
<sequence length="150" mass="15523">MSKFDIDEALVRKLGLLLKETGLTELEFESGDQRIRVTAQAAPTTVVHAAPTVQNVAPAAAGNPGAAAPAAAPKNALTSPMVGTVYLASEPGGTPFVKVGDRVTKGQTVLIIEAMKVMNPISAPANGVVKEVLVQDAQPVEFAEPLLVIE</sequence>
<dbReference type="NCBIfam" id="TIGR00531">
    <property type="entry name" value="BCCP"/>
    <property type="match status" value="1"/>
</dbReference>